<dbReference type="EMBL" id="JACHOC010000003">
    <property type="protein sequence ID" value="MBB4622026.1"/>
    <property type="molecule type" value="Genomic_DNA"/>
</dbReference>
<gene>
    <name evidence="1" type="ORF">GGQ57_001923</name>
</gene>
<evidence type="ECO:0000313" key="1">
    <source>
        <dbReference type="EMBL" id="MBB4622026.1"/>
    </source>
</evidence>
<accession>A0ABR6KKJ7</accession>
<name>A0ABR6KKJ7_9BACT</name>
<proteinExistence type="predicted"/>
<keyword evidence="2" id="KW-1185">Reference proteome</keyword>
<comment type="caution">
    <text evidence="1">The sequence shown here is derived from an EMBL/GenBank/DDBJ whole genome shotgun (WGS) entry which is preliminary data.</text>
</comment>
<protein>
    <submittedName>
        <fullName evidence="1">Uncharacterized protein</fullName>
    </submittedName>
</protein>
<organism evidence="1 2">
    <name type="scientific">Parabacteroides faecis</name>
    <dbReference type="NCBI Taxonomy" id="1217282"/>
    <lineage>
        <taxon>Bacteria</taxon>
        <taxon>Pseudomonadati</taxon>
        <taxon>Bacteroidota</taxon>
        <taxon>Bacteroidia</taxon>
        <taxon>Bacteroidales</taxon>
        <taxon>Tannerellaceae</taxon>
        <taxon>Parabacteroides</taxon>
    </lineage>
</organism>
<reference evidence="1 2" key="1">
    <citation type="submission" date="2020-08" db="EMBL/GenBank/DDBJ databases">
        <title>Genomic Encyclopedia of Type Strains, Phase IV (KMG-IV): sequencing the most valuable type-strain genomes for metagenomic binning, comparative biology and taxonomic classification.</title>
        <authorList>
            <person name="Goeker M."/>
        </authorList>
    </citation>
    <scope>NUCLEOTIDE SEQUENCE [LARGE SCALE GENOMIC DNA]</scope>
    <source>
        <strain evidence="1 2">DSM 102983</strain>
    </source>
</reference>
<evidence type="ECO:0000313" key="2">
    <source>
        <dbReference type="Proteomes" id="UP000533637"/>
    </source>
</evidence>
<dbReference type="Proteomes" id="UP000533637">
    <property type="component" value="Unassembled WGS sequence"/>
</dbReference>
<sequence>MKKQVRACYILVKFCLDQILRFTAPEMYGFDWRNISLIVCVIRVFSIPLPDNWVH</sequence>